<evidence type="ECO:0000313" key="5">
    <source>
        <dbReference type="EMBL" id="SNX75284.1"/>
    </source>
</evidence>
<sequence>MEVIHFYHINDLHSHFETWPKISRFLHEKRREHENRSQQVFIFDIGDHMDRVHPFTEATLGKCNVELLNEANVDFVTIGNNEGITLPFEALDDLYANADFQVLIGNLFYNDNTRPTWVKPYHIQETKEGTKIGFVGLTVYFSKFYQELGWRISEPLEELAKIVAQIKGKADVLVLLSHLGIHEDEEIARRFPEIDVIMGGHTHHIFEHGKIENQSLLACAGKHGNYIGHIQLVLEGHSIQSKTAKLIDINDIPQKNQDDKAIQYWQNKGEELLQQVVVTLPRTLPSNWQKETELSRLLAEGLKEWCKADAAILNCGLFLKDLHKGPVTKLDIHQLLPHPINPCTVWINGQELIEVIKQATEEKWMNWVLKGLGFRGKVMGSFLYAGIHIVDEDSYHKKFWMNGRPIDPDKEYKIATIDMFTFGPFFPEVFRAEKKEYDVAHMLRDIMEWQLYRTFS</sequence>
<keyword evidence="1" id="KW-0732">Signal</keyword>
<dbReference type="GO" id="GO:0000166">
    <property type="term" value="F:nucleotide binding"/>
    <property type="evidence" value="ECO:0007669"/>
    <property type="project" value="UniProtKB-KW"/>
</dbReference>
<proteinExistence type="inferred from homology"/>
<evidence type="ECO:0000259" key="3">
    <source>
        <dbReference type="Pfam" id="PF00149"/>
    </source>
</evidence>
<dbReference type="InterPro" id="IPR011240">
    <property type="entry name" value="Pesterase_YunD"/>
</dbReference>
<dbReference type="PRINTS" id="PR01607">
    <property type="entry name" value="APYRASEFAMLY"/>
</dbReference>
<accession>A0A285D630</accession>
<dbReference type="RefSeq" id="WP_097160394.1">
    <property type="nucleotide sequence ID" value="NZ_JBEPMQ010000014.1"/>
</dbReference>
<dbReference type="SUPFAM" id="SSF56300">
    <property type="entry name" value="Metallo-dependent phosphatases"/>
    <property type="match status" value="1"/>
</dbReference>
<dbReference type="InterPro" id="IPR029052">
    <property type="entry name" value="Metallo-depent_PP-like"/>
</dbReference>
<dbReference type="Proteomes" id="UP000219546">
    <property type="component" value="Unassembled WGS sequence"/>
</dbReference>
<dbReference type="EMBL" id="OAOP01000011">
    <property type="protein sequence ID" value="SNX75284.1"/>
    <property type="molecule type" value="Genomic_DNA"/>
</dbReference>
<evidence type="ECO:0000259" key="4">
    <source>
        <dbReference type="Pfam" id="PF02872"/>
    </source>
</evidence>
<dbReference type="PANTHER" id="PTHR11575">
    <property type="entry name" value="5'-NUCLEOTIDASE-RELATED"/>
    <property type="match status" value="1"/>
</dbReference>
<protein>
    <submittedName>
        <fullName evidence="5">2',3'-cyclic-nucleotide 2'-phosphodiesterase (5'-nucleotidase family)</fullName>
    </submittedName>
</protein>
<organism evidence="5 6">
    <name type="scientific">Bacillus oleivorans</name>
    <dbReference type="NCBI Taxonomy" id="1448271"/>
    <lineage>
        <taxon>Bacteria</taxon>
        <taxon>Bacillati</taxon>
        <taxon>Bacillota</taxon>
        <taxon>Bacilli</taxon>
        <taxon>Bacillales</taxon>
        <taxon>Bacillaceae</taxon>
        <taxon>Bacillus</taxon>
    </lineage>
</organism>
<dbReference type="GO" id="GO:0009166">
    <property type="term" value="P:nucleotide catabolic process"/>
    <property type="evidence" value="ECO:0007669"/>
    <property type="project" value="InterPro"/>
</dbReference>
<comment type="similarity">
    <text evidence="2">Belongs to the 5'-nucleotidase family.</text>
</comment>
<dbReference type="InterPro" id="IPR006179">
    <property type="entry name" value="5_nucleotidase/apyrase"/>
</dbReference>
<dbReference type="Gene3D" id="3.90.780.10">
    <property type="entry name" value="5'-Nucleotidase, C-terminal domain"/>
    <property type="match status" value="1"/>
</dbReference>
<evidence type="ECO:0000313" key="6">
    <source>
        <dbReference type="Proteomes" id="UP000219546"/>
    </source>
</evidence>
<dbReference type="InterPro" id="IPR036907">
    <property type="entry name" value="5'-Nucleotdase_C_sf"/>
</dbReference>
<feature type="domain" description="Calcineurin-like phosphoesterase" evidence="3">
    <location>
        <begin position="5"/>
        <end position="204"/>
    </location>
</feature>
<dbReference type="Gene3D" id="3.60.21.10">
    <property type="match status" value="1"/>
</dbReference>
<dbReference type="Pfam" id="PF02872">
    <property type="entry name" value="5_nucleotid_C"/>
    <property type="match status" value="1"/>
</dbReference>
<gene>
    <name evidence="5" type="ORF">SAMN05877753_111131</name>
</gene>
<reference evidence="5 6" key="1">
    <citation type="submission" date="2017-08" db="EMBL/GenBank/DDBJ databases">
        <authorList>
            <person name="de Groot N.N."/>
        </authorList>
    </citation>
    <scope>NUCLEOTIDE SEQUENCE [LARGE SCALE GENOMIC DNA]</scope>
    <source>
        <strain evidence="5 6">JC228</strain>
    </source>
</reference>
<dbReference type="SUPFAM" id="SSF55816">
    <property type="entry name" value="5'-nucleotidase (syn. UDP-sugar hydrolase), C-terminal domain"/>
    <property type="match status" value="1"/>
</dbReference>
<dbReference type="PIRSF" id="PIRSF036361">
    <property type="entry name" value="YunD"/>
    <property type="match status" value="1"/>
</dbReference>
<dbReference type="GO" id="GO:0008768">
    <property type="term" value="F:UDP-sugar diphosphatase activity"/>
    <property type="evidence" value="ECO:0007669"/>
    <property type="project" value="TreeGrafter"/>
</dbReference>
<dbReference type="InterPro" id="IPR008334">
    <property type="entry name" value="5'-Nucleotdase_C"/>
</dbReference>
<keyword evidence="2" id="KW-0547">Nucleotide-binding</keyword>
<evidence type="ECO:0000256" key="1">
    <source>
        <dbReference type="ARBA" id="ARBA00022729"/>
    </source>
</evidence>
<dbReference type="AlphaFoldDB" id="A0A285D630"/>
<dbReference type="PANTHER" id="PTHR11575:SF23">
    <property type="entry name" value="5-NUCLEOTIDASE FAMILY PROTEIN"/>
    <property type="match status" value="1"/>
</dbReference>
<feature type="domain" description="5'-Nucleotidase C-terminal" evidence="4">
    <location>
        <begin position="283"/>
        <end position="418"/>
    </location>
</feature>
<evidence type="ECO:0000256" key="2">
    <source>
        <dbReference type="RuleBase" id="RU362119"/>
    </source>
</evidence>
<keyword evidence="6" id="KW-1185">Reference proteome</keyword>
<dbReference type="CDD" id="cd00845">
    <property type="entry name" value="MPP_UshA_N_like"/>
    <property type="match status" value="1"/>
</dbReference>
<keyword evidence="2" id="KW-0378">Hydrolase</keyword>
<dbReference type="GO" id="GO:0030288">
    <property type="term" value="C:outer membrane-bounded periplasmic space"/>
    <property type="evidence" value="ECO:0007669"/>
    <property type="project" value="TreeGrafter"/>
</dbReference>
<dbReference type="GO" id="GO:0008253">
    <property type="term" value="F:5'-nucleotidase activity"/>
    <property type="evidence" value="ECO:0007669"/>
    <property type="project" value="TreeGrafter"/>
</dbReference>
<name>A0A285D630_9BACI</name>
<dbReference type="OrthoDB" id="9793179at2"/>
<dbReference type="Pfam" id="PF00149">
    <property type="entry name" value="Metallophos"/>
    <property type="match status" value="1"/>
</dbReference>
<dbReference type="InterPro" id="IPR004843">
    <property type="entry name" value="Calcineurin-like_PHP"/>
</dbReference>